<dbReference type="PANTHER" id="PTHR19981">
    <property type="entry name" value="TALIN"/>
    <property type="match status" value="1"/>
</dbReference>
<dbReference type="Gene3D" id="1.20.1410.10">
    <property type="entry name" value="I/LWEQ domain"/>
    <property type="match status" value="1"/>
</dbReference>
<dbReference type="GO" id="GO:0098609">
    <property type="term" value="P:cell-cell adhesion"/>
    <property type="evidence" value="ECO:0007669"/>
    <property type="project" value="TreeGrafter"/>
</dbReference>
<gene>
    <name evidence="5" type="ORF">CUNI_LOCUS2253</name>
</gene>
<feature type="compositionally biased region" description="Basic and acidic residues" evidence="3">
    <location>
        <begin position="224"/>
        <end position="235"/>
    </location>
</feature>
<evidence type="ECO:0000313" key="6">
    <source>
        <dbReference type="Proteomes" id="UP000678393"/>
    </source>
</evidence>
<comment type="subcellular location">
    <subcellularLocation>
        <location evidence="1">Cytoplasm</location>
    </subcellularLocation>
</comment>
<dbReference type="FunFam" id="1.20.1410.10:FF:000001">
    <property type="entry name" value="Talin 2"/>
    <property type="match status" value="1"/>
</dbReference>
<name>A0A8S3YMD1_9EUPU</name>
<dbReference type="GO" id="GO:0030036">
    <property type="term" value="P:actin cytoskeleton organization"/>
    <property type="evidence" value="ECO:0007669"/>
    <property type="project" value="TreeGrafter"/>
</dbReference>
<evidence type="ECO:0000256" key="1">
    <source>
        <dbReference type="ARBA" id="ARBA00004496"/>
    </source>
</evidence>
<comment type="caution">
    <text evidence="5">The sequence shown here is derived from an EMBL/GenBank/DDBJ whole genome shotgun (WGS) entry which is preliminary data.</text>
</comment>
<proteinExistence type="predicted"/>
<dbReference type="GO" id="GO:0005925">
    <property type="term" value="C:focal adhesion"/>
    <property type="evidence" value="ECO:0007669"/>
    <property type="project" value="TreeGrafter"/>
</dbReference>
<dbReference type="InterPro" id="IPR035964">
    <property type="entry name" value="I/LWEQ_dom_sf"/>
</dbReference>
<organism evidence="5 6">
    <name type="scientific">Candidula unifasciata</name>
    <dbReference type="NCBI Taxonomy" id="100452"/>
    <lineage>
        <taxon>Eukaryota</taxon>
        <taxon>Metazoa</taxon>
        <taxon>Spiralia</taxon>
        <taxon>Lophotrochozoa</taxon>
        <taxon>Mollusca</taxon>
        <taxon>Gastropoda</taxon>
        <taxon>Heterobranchia</taxon>
        <taxon>Euthyneura</taxon>
        <taxon>Panpulmonata</taxon>
        <taxon>Eupulmonata</taxon>
        <taxon>Stylommatophora</taxon>
        <taxon>Helicina</taxon>
        <taxon>Helicoidea</taxon>
        <taxon>Geomitridae</taxon>
        <taxon>Candidula</taxon>
    </lineage>
</organism>
<dbReference type="InterPro" id="IPR002558">
    <property type="entry name" value="ILWEQ_dom"/>
</dbReference>
<dbReference type="SMART" id="SM00307">
    <property type="entry name" value="ILWEQ"/>
    <property type="match status" value="1"/>
</dbReference>
<dbReference type="Proteomes" id="UP000678393">
    <property type="component" value="Unassembled WGS sequence"/>
</dbReference>
<feature type="domain" description="I/LWEQ" evidence="4">
    <location>
        <begin position="3"/>
        <end position="232"/>
    </location>
</feature>
<dbReference type="Pfam" id="PF01608">
    <property type="entry name" value="I_LWEQ"/>
    <property type="match status" value="1"/>
</dbReference>
<sequence>GGTDWVDPDDPTVVAENELLTAASSIEAAAKKLSQLKPRQQAKRADENLDFEDQILEAARSIAAATAALVKSASAAQRELHSVDDDGQWSQGLISAARRVAAATHSLCEAANAMVQGHASEERLIAAAKEVAGSTAQLLMACKVKAEPGSKAMQRLQAAGNAVKRATETLVRAAQQTREHQDDESSLTVNKRMVEGIAEEIQAQEEILRKEVELNNARKRLMKIRQDRYKDRPPEDNATSPL</sequence>
<accession>A0A8S3YMD1</accession>
<dbReference type="PANTHER" id="PTHR19981:SF1">
    <property type="entry name" value="RHEA, ISOFORM B"/>
    <property type="match status" value="1"/>
</dbReference>
<keyword evidence="2" id="KW-0963">Cytoplasm</keyword>
<evidence type="ECO:0000313" key="5">
    <source>
        <dbReference type="EMBL" id="CAG5116695.1"/>
    </source>
</evidence>
<evidence type="ECO:0000256" key="3">
    <source>
        <dbReference type="SAM" id="MobiDB-lite"/>
    </source>
</evidence>
<dbReference type="AlphaFoldDB" id="A0A8S3YMD1"/>
<protein>
    <recommendedName>
        <fullName evidence="4">I/LWEQ domain-containing protein</fullName>
    </recommendedName>
</protein>
<reference evidence="5" key="1">
    <citation type="submission" date="2021-04" db="EMBL/GenBank/DDBJ databases">
        <authorList>
            <consortium name="Molecular Ecology Group"/>
        </authorList>
    </citation>
    <scope>NUCLEOTIDE SEQUENCE</scope>
</reference>
<feature type="non-terminal residue" evidence="5">
    <location>
        <position position="1"/>
    </location>
</feature>
<dbReference type="GO" id="GO:0003779">
    <property type="term" value="F:actin binding"/>
    <property type="evidence" value="ECO:0007669"/>
    <property type="project" value="InterPro"/>
</dbReference>
<dbReference type="GO" id="GO:0005886">
    <property type="term" value="C:plasma membrane"/>
    <property type="evidence" value="ECO:0007669"/>
    <property type="project" value="TreeGrafter"/>
</dbReference>
<dbReference type="OrthoDB" id="10043037at2759"/>
<dbReference type="GO" id="GO:0005737">
    <property type="term" value="C:cytoplasm"/>
    <property type="evidence" value="ECO:0007669"/>
    <property type="project" value="UniProtKB-SubCell"/>
</dbReference>
<dbReference type="SUPFAM" id="SSF109885">
    <property type="entry name" value="I/LWEQ domain"/>
    <property type="match status" value="1"/>
</dbReference>
<evidence type="ECO:0000259" key="4">
    <source>
        <dbReference type="PROSITE" id="PS50945"/>
    </source>
</evidence>
<dbReference type="PROSITE" id="PS50945">
    <property type="entry name" value="I_LWEQ"/>
    <property type="match status" value="1"/>
</dbReference>
<evidence type="ECO:0000256" key="2">
    <source>
        <dbReference type="ARBA" id="ARBA00022490"/>
    </source>
</evidence>
<keyword evidence="6" id="KW-1185">Reference proteome</keyword>
<dbReference type="EMBL" id="CAJHNH020000288">
    <property type="protein sequence ID" value="CAG5116695.1"/>
    <property type="molecule type" value="Genomic_DNA"/>
</dbReference>
<dbReference type="GO" id="GO:0005178">
    <property type="term" value="F:integrin binding"/>
    <property type="evidence" value="ECO:0007669"/>
    <property type="project" value="TreeGrafter"/>
</dbReference>
<feature type="region of interest" description="Disordered" evidence="3">
    <location>
        <begin position="222"/>
        <end position="242"/>
    </location>
</feature>